<name>A0ABP5XDR4_9ACTN</name>
<feature type="compositionally biased region" description="Basic and acidic residues" evidence="1">
    <location>
        <begin position="139"/>
        <end position="153"/>
    </location>
</feature>
<evidence type="ECO:0008006" key="4">
    <source>
        <dbReference type="Google" id="ProtNLM"/>
    </source>
</evidence>
<organism evidence="2 3">
    <name type="scientific">Streptomyces glaucus</name>
    <dbReference type="NCBI Taxonomy" id="284029"/>
    <lineage>
        <taxon>Bacteria</taxon>
        <taxon>Bacillati</taxon>
        <taxon>Actinomycetota</taxon>
        <taxon>Actinomycetes</taxon>
        <taxon>Kitasatosporales</taxon>
        <taxon>Streptomycetaceae</taxon>
        <taxon>Streptomyces</taxon>
    </lineage>
</organism>
<dbReference type="Proteomes" id="UP001500460">
    <property type="component" value="Unassembled WGS sequence"/>
</dbReference>
<evidence type="ECO:0000313" key="3">
    <source>
        <dbReference type="Proteomes" id="UP001500460"/>
    </source>
</evidence>
<evidence type="ECO:0000313" key="2">
    <source>
        <dbReference type="EMBL" id="GAA2447445.1"/>
    </source>
</evidence>
<feature type="compositionally biased region" description="Low complexity" evidence="1">
    <location>
        <begin position="79"/>
        <end position="102"/>
    </location>
</feature>
<reference evidence="3" key="1">
    <citation type="journal article" date="2019" name="Int. J. Syst. Evol. Microbiol.">
        <title>The Global Catalogue of Microorganisms (GCM) 10K type strain sequencing project: providing services to taxonomists for standard genome sequencing and annotation.</title>
        <authorList>
            <consortium name="The Broad Institute Genomics Platform"/>
            <consortium name="The Broad Institute Genome Sequencing Center for Infectious Disease"/>
            <person name="Wu L."/>
            <person name="Ma J."/>
        </authorList>
    </citation>
    <scope>NUCLEOTIDE SEQUENCE [LARGE SCALE GENOMIC DNA]</scope>
    <source>
        <strain evidence="3">JCM 6922</strain>
    </source>
</reference>
<accession>A0ABP5XDR4</accession>
<sequence length="174" mass="17466">MRSAYWKARPGGVRGLRLCRTRSPTSSVRPAETQVRGPMMRRRWAVAAVLAAALLLLHLLGPGGGPDAGTAARAVAAADAATPDDAPAAGTEAAGTEAAGQPCPCAEDTSVRHSAARSPRTAGAAGSGHAVPGGPARADVVDRGGTDLRRAGAAERPGTGDVTRSAPALQTFRC</sequence>
<dbReference type="EMBL" id="BAAATK010000031">
    <property type="protein sequence ID" value="GAA2447445.1"/>
    <property type="molecule type" value="Genomic_DNA"/>
</dbReference>
<comment type="caution">
    <text evidence="2">The sequence shown here is derived from an EMBL/GenBank/DDBJ whole genome shotgun (WGS) entry which is preliminary data.</text>
</comment>
<proteinExistence type="predicted"/>
<protein>
    <recommendedName>
        <fullName evidence="4">Secreted protein</fullName>
    </recommendedName>
</protein>
<feature type="region of interest" description="Disordered" evidence="1">
    <location>
        <begin position="79"/>
        <end position="174"/>
    </location>
</feature>
<evidence type="ECO:0000256" key="1">
    <source>
        <dbReference type="SAM" id="MobiDB-lite"/>
    </source>
</evidence>
<keyword evidence="3" id="KW-1185">Reference proteome</keyword>
<gene>
    <name evidence="2" type="ORF">GCM10010421_44130</name>
</gene>